<accession>A0A4Q2SN97</accession>
<name>A0A4Q2SN97_9ACTN</name>
<protein>
    <submittedName>
        <fullName evidence="5">Response regulator</fullName>
    </submittedName>
</protein>
<proteinExistence type="predicted"/>
<dbReference type="PANTHER" id="PTHR44591:SF23">
    <property type="entry name" value="CHEY SUBFAMILY"/>
    <property type="match status" value="1"/>
</dbReference>
<dbReference type="SUPFAM" id="SSF52172">
    <property type="entry name" value="CheY-like"/>
    <property type="match status" value="1"/>
</dbReference>
<dbReference type="PANTHER" id="PTHR44591">
    <property type="entry name" value="STRESS RESPONSE REGULATOR PROTEIN 1"/>
    <property type="match status" value="1"/>
</dbReference>
<keyword evidence="6" id="KW-1185">Reference proteome</keyword>
<dbReference type="OrthoDB" id="3784905at2"/>
<evidence type="ECO:0000256" key="2">
    <source>
        <dbReference type="PROSITE-ProRule" id="PRU00169"/>
    </source>
</evidence>
<feature type="modified residue" description="4-aspartylphosphate" evidence="2">
    <location>
        <position position="95"/>
    </location>
</feature>
<dbReference type="GO" id="GO:0000160">
    <property type="term" value="P:phosphorelay signal transduction system"/>
    <property type="evidence" value="ECO:0007669"/>
    <property type="project" value="InterPro"/>
</dbReference>
<dbReference type="Pfam" id="PF00072">
    <property type="entry name" value="Response_reg"/>
    <property type="match status" value="1"/>
</dbReference>
<feature type="domain" description="Response regulatory" evidence="4">
    <location>
        <begin position="46"/>
        <end position="162"/>
    </location>
</feature>
<dbReference type="Proteomes" id="UP000291101">
    <property type="component" value="Unassembled WGS sequence"/>
</dbReference>
<evidence type="ECO:0000256" key="3">
    <source>
        <dbReference type="SAM" id="MobiDB-lite"/>
    </source>
</evidence>
<evidence type="ECO:0000256" key="1">
    <source>
        <dbReference type="ARBA" id="ARBA00022553"/>
    </source>
</evidence>
<dbReference type="CDD" id="cd17546">
    <property type="entry name" value="REC_hyHK_CKI1_RcsC-like"/>
    <property type="match status" value="1"/>
</dbReference>
<dbReference type="InterPro" id="IPR011006">
    <property type="entry name" value="CheY-like_superfamily"/>
</dbReference>
<dbReference type="InterPro" id="IPR050595">
    <property type="entry name" value="Bact_response_regulator"/>
</dbReference>
<sequence length="169" mass="19113">MSRYRKPTGSLRSLDGRSNRQLARSGRCSPWRSNPMKEFEMMRQLRFLIVDDTADMRELMVRVVEREGHVAETAADGVEATVALSAHRYDVMLLDLSMPRMSGEDVVRWLHAHPDRTEGMRTVVVSAWAGERRGTLQELGITSVLAKPFRRKDLTDLIADVAADMPAES</sequence>
<dbReference type="InterPro" id="IPR001789">
    <property type="entry name" value="Sig_transdc_resp-reg_receiver"/>
</dbReference>
<keyword evidence="1 2" id="KW-0597">Phosphoprotein</keyword>
<dbReference type="SMART" id="SM00448">
    <property type="entry name" value="REC"/>
    <property type="match status" value="1"/>
</dbReference>
<evidence type="ECO:0000313" key="6">
    <source>
        <dbReference type="Proteomes" id="UP000291101"/>
    </source>
</evidence>
<evidence type="ECO:0000259" key="4">
    <source>
        <dbReference type="PROSITE" id="PS50110"/>
    </source>
</evidence>
<gene>
    <name evidence="5" type="ORF">EUA94_17995</name>
</gene>
<feature type="region of interest" description="Disordered" evidence="3">
    <location>
        <begin position="1"/>
        <end position="30"/>
    </location>
</feature>
<comment type="caution">
    <text evidence="5">The sequence shown here is derived from an EMBL/GenBank/DDBJ whole genome shotgun (WGS) entry which is preliminary data.</text>
</comment>
<organism evidence="5 6">
    <name type="scientific">Nocardioides zhouii</name>
    <dbReference type="NCBI Taxonomy" id="1168729"/>
    <lineage>
        <taxon>Bacteria</taxon>
        <taxon>Bacillati</taxon>
        <taxon>Actinomycetota</taxon>
        <taxon>Actinomycetes</taxon>
        <taxon>Propionibacteriales</taxon>
        <taxon>Nocardioidaceae</taxon>
        <taxon>Nocardioides</taxon>
    </lineage>
</organism>
<dbReference type="EMBL" id="SDWV01000022">
    <property type="protein sequence ID" value="RYC05640.1"/>
    <property type="molecule type" value="Genomic_DNA"/>
</dbReference>
<evidence type="ECO:0000313" key="5">
    <source>
        <dbReference type="EMBL" id="RYC05640.1"/>
    </source>
</evidence>
<dbReference type="Gene3D" id="3.40.50.2300">
    <property type="match status" value="1"/>
</dbReference>
<reference evidence="5 6" key="1">
    <citation type="submission" date="2019-01" db="EMBL/GenBank/DDBJ databases">
        <title>Novel species of Nocardioides.</title>
        <authorList>
            <person name="Liu Q."/>
            <person name="X Y.-H."/>
        </authorList>
    </citation>
    <scope>NUCLEOTIDE SEQUENCE [LARGE SCALE GENOMIC DNA]</scope>
    <source>
        <strain evidence="5 6">HLT2-9</strain>
    </source>
</reference>
<dbReference type="AlphaFoldDB" id="A0A4Q2SN97"/>
<dbReference type="PROSITE" id="PS50110">
    <property type="entry name" value="RESPONSE_REGULATORY"/>
    <property type="match status" value="1"/>
</dbReference>